<gene>
    <name evidence="1" type="ORF">ACFSKW_45970</name>
</gene>
<dbReference type="EMBL" id="JBHUFV010000076">
    <property type="protein sequence ID" value="MFD1938832.1"/>
    <property type="molecule type" value="Genomic_DNA"/>
</dbReference>
<protein>
    <submittedName>
        <fullName evidence="1">Uncharacterized protein</fullName>
    </submittedName>
</protein>
<reference evidence="2" key="1">
    <citation type="journal article" date="2019" name="Int. J. Syst. Evol. Microbiol.">
        <title>The Global Catalogue of Microorganisms (GCM) 10K type strain sequencing project: providing services to taxonomists for standard genome sequencing and annotation.</title>
        <authorList>
            <consortium name="The Broad Institute Genomics Platform"/>
            <consortium name="The Broad Institute Genome Sequencing Center for Infectious Disease"/>
            <person name="Wu L."/>
            <person name="Ma J."/>
        </authorList>
    </citation>
    <scope>NUCLEOTIDE SEQUENCE [LARGE SCALE GENOMIC DNA]</scope>
    <source>
        <strain evidence="2">ICMP 6774ER</strain>
    </source>
</reference>
<proteinExistence type="predicted"/>
<organism evidence="1 2">
    <name type="scientific">Nonomuraea mangrovi</name>
    <dbReference type="NCBI Taxonomy" id="2316207"/>
    <lineage>
        <taxon>Bacteria</taxon>
        <taxon>Bacillati</taxon>
        <taxon>Actinomycetota</taxon>
        <taxon>Actinomycetes</taxon>
        <taxon>Streptosporangiales</taxon>
        <taxon>Streptosporangiaceae</taxon>
        <taxon>Nonomuraea</taxon>
    </lineage>
</organism>
<keyword evidence="2" id="KW-1185">Reference proteome</keyword>
<accession>A0ABW4TCT9</accession>
<sequence length="59" mass="6829">MLALQIGLSYDSEFVRRHDDDQPWPHAHSEAQPSWPYEHLVGGQPVNWPETMEREEASA</sequence>
<dbReference type="RefSeq" id="WP_379580926.1">
    <property type="nucleotide sequence ID" value="NZ_JBHUFV010000076.1"/>
</dbReference>
<evidence type="ECO:0000313" key="1">
    <source>
        <dbReference type="EMBL" id="MFD1938832.1"/>
    </source>
</evidence>
<dbReference type="Proteomes" id="UP001597368">
    <property type="component" value="Unassembled WGS sequence"/>
</dbReference>
<comment type="caution">
    <text evidence="1">The sequence shown here is derived from an EMBL/GenBank/DDBJ whole genome shotgun (WGS) entry which is preliminary data.</text>
</comment>
<name>A0ABW4TCT9_9ACTN</name>
<evidence type="ECO:0000313" key="2">
    <source>
        <dbReference type="Proteomes" id="UP001597368"/>
    </source>
</evidence>